<evidence type="ECO:0000256" key="1">
    <source>
        <dbReference type="SAM" id="MobiDB-lite"/>
    </source>
</evidence>
<proteinExistence type="predicted"/>
<evidence type="ECO:0000313" key="2">
    <source>
        <dbReference type="EMBL" id="KZV28121.1"/>
    </source>
</evidence>
<dbReference type="EMBL" id="KV010177">
    <property type="protein sequence ID" value="KZV28121.1"/>
    <property type="molecule type" value="Genomic_DNA"/>
</dbReference>
<sequence length="392" mass="44152">MKLSAVERSAGKVGEGRSQGFYQAALPQGFEPQSGLDLNKKLNSLKLWLVKSVYAPVKIKEINYVTHFLPKIDPAAKGKELIQYLDRPNPSEEHYPMVLQGIKDKVEQQINLFDQLRRLHTGYRLNRVTSISLVEAYAKIEDQLLLWTETEQMSQFLQRREIIRLLEAELVKAQRSSPPIEMSSSTGSSPAPFKPSEPRGSVCSIVMHNKLRLALCEELLRLDEQSRVMVNAGQRSCACDWLCWYVATGTRRGKRCALFCVLRLDDQQRCPVDWLSSFCILKQRLVVQLREIVRYCSLQLVVITVVSDWICLAWLEISSAVGSCVCWFGKLFVSTGFVGGQLFELIPVVAFTRVFGILAGLVVAQFKATQVLQLVVVSTQLVVPQEVASVSQ</sequence>
<gene>
    <name evidence="2" type="ORF">F511_31246</name>
</gene>
<protein>
    <submittedName>
        <fullName evidence="2">Uncharacterized protein</fullName>
    </submittedName>
</protein>
<evidence type="ECO:0000313" key="3">
    <source>
        <dbReference type="Proteomes" id="UP000250235"/>
    </source>
</evidence>
<feature type="compositionally biased region" description="Polar residues" evidence="1">
    <location>
        <begin position="176"/>
        <end position="189"/>
    </location>
</feature>
<dbReference type="AlphaFoldDB" id="A0A2Z7B2J3"/>
<keyword evidence="3" id="KW-1185">Reference proteome</keyword>
<feature type="region of interest" description="Disordered" evidence="1">
    <location>
        <begin position="176"/>
        <end position="196"/>
    </location>
</feature>
<dbReference type="Proteomes" id="UP000250235">
    <property type="component" value="Unassembled WGS sequence"/>
</dbReference>
<reference evidence="2 3" key="1">
    <citation type="journal article" date="2015" name="Proc. Natl. Acad. Sci. U.S.A.">
        <title>The resurrection genome of Boea hygrometrica: A blueprint for survival of dehydration.</title>
        <authorList>
            <person name="Xiao L."/>
            <person name="Yang G."/>
            <person name="Zhang L."/>
            <person name="Yang X."/>
            <person name="Zhao S."/>
            <person name="Ji Z."/>
            <person name="Zhou Q."/>
            <person name="Hu M."/>
            <person name="Wang Y."/>
            <person name="Chen M."/>
            <person name="Xu Y."/>
            <person name="Jin H."/>
            <person name="Xiao X."/>
            <person name="Hu G."/>
            <person name="Bao F."/>
            <person name="Hu Y."/>
            <person name="Wan P."/>
            <person name="Li L."/>
            <person name="Deng X."/>
            <person name="Kuang T."/>
            <person name="Xiang C."/>
            <person name="Zhu J.K."/>
            <person name="Oliver M.J."/>
            <person name="He Y."/>
        </authorList>
    </citation>
    <scope>NUCLEOTIDE SEQUENCE [LARGE SCALE GENOMIC DNA]</scope>
    <source>
        <strain evidence="3">cv. XS01</strain>
    </source>
</reference>
<name>A0A2Z7B2J3_9LAMI</name>
<organism evidence="2 3">
    <name type="scientific">Dorcoceras hygrometricum</name>
    <dbReference type="NCBI Taxonomy" id="472368"/>
    <lineage>
        <taxon>Eukaryota</taxon>
        <taxon>Viridiplantae</taxon>
        <taxon>Streptophyta</taxon>
        <taxon>Embryophyta</taxon>
        <taxon>Tracheophyta</taxon>
        <taxon>Spermatophyta</taxon>
        <taxon>Magnoliopsida</taxon>
        <taxon>eudicotyledons</taxon>
        <taxon>Gunneridae</taxon>
        <taxon>Pentapetalae</taxon>
        <taxon>asterids</taxon>
        <taxon>lamiids</taxon>
        <taxon>Lamiales</taxon>
        <taxon>Gesneriaceae</taxon>
        <taxon>Didymocarpoideae</taxon>
        <taxon>Trichosporeae</taxon>
        <taxon>Loxocarpinae</taxon>
        <taxon>Dorcoceras</taxon>
    </lineage>
</organism>
<accession>A0A2Z7B2J3</accession>